<feature type="region of interest" description="Disordered" evidence="11">
    <location>
        <begin position="478"/>
        <end position="505"/>
    </location>
</feature>
<evidence type="ECO:0000256" key="6">
    <source>
        <dbReference type="ARBA" id="ARBA00022857"/>
    </source>
</evidence>
<feature type="domain" description="4Fe-4S ferredoxin-type" evidence="12">
    <location>
        <begin position="37"/>
        <end position="66"/>
    </location>
</feature>
<dbReference type="InterPro" id="IPR036188">
    <property type="entry name" value="FAD/NAD-bd_sf"/>
</dbReference>
<dbReference type="InterPro" id="IPR023753">
    <property type="entry name" value="FAD/NAD-binding_dom"/>
</dbReference>
<comment type="caution">
    <text evidence="13">The sequence shown here is derived from an EMBL/GenBank/DDBJ whole genome shotgun (WGS) entry which is preliminary data.</text>
</comment>
<dbReference type="Pfam" id="PF07992">
    <property type="entry name" value="Pyr_redox_2"/>
    <property type="match status" value="1"/>
</dbReference>
<dbReference type="SUPFAM" id="SSF51971">
    <property type="entry name" value="Nucleotide-binding domain"/>
    <property type="match status" value="2"/>
</dbReference>
<dbReference type="Gene3D" id="3.50.50.60">
    <property type="entry name" value="FAD/NAD(P)-binding domain"/>
    <property type="match status" value="1"/>
</dbReference>
<keyword evidence="8" id="KW-0408">Iron</keyword>
<dbReference type="Pfam" id="PF00037">
    <property type="entry name" value="Fer4"/>
    <property type="match status" value="1"/>
</dbReference>
<evidence type="ECO:0000313" key="13">
    <source>
        <dbReference type="EMBL" id="GAA1932104.1"/>
    </source>
</evidence>
<evidence type="ECO:0000313" key="14">
    <source>
        <dbReference type="Proteomes" id="UP001501612"/>
    </source>
</evidence>
<dbReference type="PANTHER" id="PTHR48467:SF1">
    <property type="entry name" value="GLUTAMATE SYNTHASE 1 [NADH], CHLOROPLASTIC-LIKE"/>
    <property type="match status" value="1"/>
</dbReference>
<evidence type="ECO:0000256" key="9">
    <source>
        <dbReference type="ARBA" id="ARBA00023014"/>
    </source>
</evidence>
<dbReference type="PROSITE" id="PS00198">
    <property type="entry name" value="4FE4S_FER_1"/>
    <property type="match status" value="1"/>
</dbReference>
<evidence type="ECO:0000256" key="2">
    <source>
        <dbReference type="ARBA" id="ARBA00013223"/>
    </source>
</evidence>
<comment type="cofactor">
    <cofactor evidence="1">
        <name>FAD</name>
        <dbReference type="ChEBI" id="CHEBI:57692"/>
    </cofactor>
</comment>
<proteinExistence type="predicted"/>
<dbReference type="PRINTS" id="PR00419">
    <property type="entry name" value="ADXRDTASE"/>
</dbReference>
<evidence type="ECO:0000256" key="1">
    <source>
        <dbReference type="ARBA" id="ARBA00001974"/>
    </source>
</evidence>
<feature type="compositionally biased region" description="Basic residues" evidence="11">
    <location>
        <begin position="487"/>
        <end position="505"/>
    </location>
</feature>
<evidence type="ECO:0000259" key="12">
    <source>
        <dbReference type="PROSITE" id="PS51379"/>
    </source>
</evidence>
<evidence type="ECO:0000256" key="4">
    <source>
        <dbReference type="ARBA" id="ARBA00022723"/>
    </source>
</evidence>
<dbReference type="InterPro" id="IPR055275">
    <property type="entry name" value="Ferredox_Rdtase"/>
</dbReference>
<dbReference type="EMBL" id="BAAAMY010000015">
    <property type="protein sequence ID" value="GAA1932104.1"/>
    <property type="molecule type" value="Genomic_DNA"/>
</dbReference>
<dbReference type="PROSITE" id="PS51379">
    <property type="entry name" value="4FE4S_FER_2"/>
    <property type="match status" value="2"/>
</dbReference>
<keyword evidence="3" id="KW-0285">Flavoprotein</keyword>
<protein>
    <recommendedName>
        <fullName evidence="2">ferredoxin--NADP(+) reductase</fullName>
        <ecNumber evidence="2">1.18.1.2</ecNumber>
    </recommendedName>
</protein>
<evidence type="ECO:0000256" key="11">
    <source>
        <dbReference type="SAM" id="MobiDB-lite"/>
    </source>
</evidence>
<sequence length="505" mass="52950">MAHVITQNCCKDATCVSVCPVNCIHPGPTEAGHHEAPMLYIDADACIDCGACVDACPIDAVVPADSLAPAEVVYADVNRDFYADRRPVAQRPEGSPLFRAWEPPSFDWALPGDFRAPDVAVVGTGPAGMYAVDHLLRHTDARITLVDRLEVAGGLVRYGVAPDHPATRRIDATFARLRDHPRVEVCLGVEVGRDVSTDQVAEHFGAVVYAVGASVGRGLGVPGEDLPGSVPGPRAVGWYTGHPDVPADAVPTDHPRAVVVGTGNVALDVARVLTGDPDGLRATDAARHAVDAIASGSLREVVLLGRRGPEHAAWTAPELRALVARAAEVGGVEVVLDETGPTDAGDLAGPGSSASLLADLPRRRVDLAGPPEPGRRVVLRFDARVAELRGNRRVEEVVLDDGARVTAGLLVSAVGHRGAPVPGLPFDEATGTVPHEAGRVVGRPGTYVTGWIKRGSSGGIGDNRADAAETVRTLLADATAGALPRPPRSRRGFHRTARRLRRTTP</sequence>
<dbReference type="Gene3D" id="3.30.70.20">
    <property type="match status" value="1"/>
</dbReference>
<dbReference type="RefSeq" id="WP_344009552.1">
    <property type="nucleotide sequence ID" value="NZ_BAAAMY010000015.1"/>
</dbReference>
<keyword evidence="6" id="KW-0521">NADP</keyword>
<dbReference type="PANTHER" id="PTHR48467">
    <property type="entry name" value="GLUTAMATE SYNTHASE 1 [NADH], CHLOROPLASTIC-LIKE"/>
    <property type="match status" value="1"/>
</dbReference>
<gene>
    <name evidence="13" type="ORF">GCM10009737_37560</name>
</gene>
<dbReference type="Proteomes" id="UP001501612">
    <property type="component" value="Unassembled WGS sequence"/>
</dbReference>
<keyword evidence="9" id="KW-0411">Iron-sulfur</keyword>
<dbReference type="CDD" id="cd04410">
    <property type="entry name" value="DMSOR_beta-like"/>
    <property type="match status" value="1"/>
</dbReference>
<feature type="domain" description="4Fe-4S ferredoxin-type" evidence="12">
    <location>
        <begin position="1"/>
        <end position="29"/>
    </location>
</feature>
<keyword evidence="14" id="KW-1185">Reference proteome</keyword>
<dbReference type="SUPFAM" id="SSF54862">
    <property type="entry name" value="4Fe-4S ferredoxins"/>
    <property type="match status" value="1"/>
</dbReference>
<keyword evidence="7" id="KW-0560">Oxidoreductase</keyword>
<reference evidence="14" key="1">
    <citation type="journal article" date="2019" name="Int. J. Syst. Evol. Microbiol.">
        <title>The Global Catalogue of Microorganisms (GCM) 10K type strain sequencing project: providing services to taxonomists for standard genome sequencing and annotation.</title>
        <authorList>
            <consortium name="The Broad Institute Genomics Platform"/>
            <consortium name="The Broad Institute Genome Sequencing Center for Infectious Disease"/>
            <person name="Wu L."/>
            <person name="Ma J."/>
        </authorList>
    </citation>
    <scope>NUCLEOTIDE SEQUENCE [LARGE SCALE GENOMIC DNA]</scope>
    <source>
        <strain evidence="14">JCM 14046</strain>
    </source>
</reference>
<accession>A0ABP5B5G8</accession>
<organism evidence="13 14">
    <name type="scientific">Nocardioides lentus</name>
    <dbReference type="NCBI Taxonomy" id="338077"/>
    <lineage>
        <taxon>Bacteria</taxon>
        <taxon>Bacillati</taxon>
        <taxon>Actinomycetota</taxon>
        <taxon>Actinomycetes</taxon>
        <taxon>Propionibacteriales</taxon>
        <taxon>Nocardioidaceae</taxon>
        <taxon>Nocardioides</taxon>
    </lineage>
</organism>
<keyword evidence="4" id="KW-0479">Metal-binding</keyword>
<dbReference type="InterPro" id="IPR017896">
    <property type="entry name" value="4Fe4S_Fe-S-bd"/>
</dbReference>
<evidence type="ECO:0000256" key="7">
    <source>
        <dbReference type="ARBA" id="ARBA00023002"/>
    </source>
</evidence>
<evidence type="ECO:0000256" key="5">
    <source>
        <dbReference type="ARBA" id="ARBA00022827"/>
    </source>
</evidence>
<name>A0ABP5B5G8_9ACTN</name>
<comment type="catalytic activity">
    <reaction evidence="10">
        <text>2 reduced [2Fe-2S]-[ferredoxin] + NADP(+) + H(+) = 2 oxidized [2Fe-2S]-[ferredoxin] + NADPH</text>
        <dbReference type="Rhea" id="RHEA:20125"/>
        <dbReference type="Rhea" id="RHEA-COMP:10000"/>
        <dbReference type="Rhea" id="RHEA-COMP:10001"/>
        <dbReference type="ChEBI" id="CHEBI:15378"/>
        <dbReference type="ChEBI" id="CHEBI:33737"/>
        <dbReference type="ChEBI" id="CHEBI:33738"/>
        <dbReference type="ChEBI" id="CHEBI:57783"/>
        <dbReference type="ChEBI" id="CHEBI:58349"/>
        <dbReference type="EC" id="1.18.1.2"/>
    </reaction>
</comment>
<dbReference type="Gene3D" id="3.40.50.720">
    <property type="entry name" value="NAD(P)-binding Rossmann-like Domain"/>
    <property type="match status" value="1"/>
</dbReference>
<dbReference type="InterPro" id="IPR017900">
    <property type="entry name" value="4Fe4S_Fe_S_CS"/>
</dbReference>
<keyword evidence="5" id="KW-0274">FAD</keyword>
<dbReference type="EC" id="1.18.1.2" evidence="2"/>
<evidence type="ECO:0000256" key="8">
    <source>
        <dbReference type="ARBA" id="ARBA00023004"/>
    </source>
</evidence>
<evidence type="ECO:0000256" key="3">
    <source>
        <dbReference type="ARBA" id="ARBA00022630"/>
    </source>
</evidence>
<evidence type="ECO:0000256" key="10">
    <source>
        <dbReference type="ARBA" id="ARBA00047776"/>
    </source>
</evidence>